<keyword evidence="1" id="KW-1133">Transmembrane helix</keyword>
<feature type="transmembrane region" description="Helical" evidence="1">
    <location>
        <begin position="214"/>
        <end position="236"/>
    </location>
</feature>
<feature type="transmembrane region" description="Helical" evidence="1">
    <location>
        <begin position="339"/>
        <end position="357"/>
    </location>
</feature>
<evidence type="ECO:0000313" key="3">
    <source>
        <dbReference type="Proteomes" id="UP000308828"/>
    </source>
</evidence>
<dbReference type="Proteomes" id="UP000308828">
    <property type="component" value="Unassembled WGS sequence"/>
</dbReference>
<feature type="transmembrane region" description="Helical" evidence="1">
    <location>
        <begin position="154"/>
        <end position="174"/>
    </location>
</feature>
<feature type="transmembrane region" description="Helical" evidence="1">
    <location>
        <begin position="310"/>
        <end position="333"/>
    </location>
</feature>
<feature type="transmembrane region" description="Helical" evidence="1">
    <location>
        <begin position="63"/>
        <end position="81"/>
    </location>
</feature>
<evidence type="ECO:0000256" key="1">
    <source>
        <dbReference type="SAM" id="Phobius"/>
    </source>
</evidence>
<reference evidence="2 3" key="1">
    <citation type="submission" date="2019-04" db="EMBL/GenBank/DDBJ databases">
        <title>Genome sequence of strain shin9-1.</title>
        <authorList>
            <person name="Gao J."/>
            <person name="Sun J."/>
        </authorList>
    </citation>
    <scope>NUCLEOTIDE SEQUENCE [LARGE SCALE GENOMIC DNA]</scope>
    <source>
        <strain evidence="3">shin9-1</strain>
    </source>
</reference>
<accession>A0A4S8NYK1</accession>
<comment type="caution">
    <text evidence="2">The sequence shown here is derived from an EMBL/GenBank/DDBJ whole genome shotgun (WGS) entry which is preliminary data.</text>
</comment>
<organism evidence="2 3">
    <name type="scientific">Peteryoungia ipomoeae</name>
    <dbReference type="NCBI Taxonomy" id="1210932"/>
    <lineage>
        <taxon>Bacteria</taxon>
        <taxon>Pseudomonadati</taxon>
        <taxon>Pseudomonadota</taxon>
        <taxon>Alphaproteobacteria</taxon>
        <taxon>Hyphomicrobiales</taxon>
        <taxon>Rhizobiaceae</taxon>
        <taxon>Peteryoungia</taxon>
    </lineage>
</organism>
<sequence>MSKQRSCVDPDQLLCSKASCSNTIGIFDEVKSVTDPEKSSSGGIPRGLARDGSVLLSYGFRPFYLAAGVWAVATMAIWVLARKGLLDLPDTYGHSAWHAHELIFGFMPAVLIGYLMTTVPNWTGRFPLSGAPLARLALVWLAGRISMFLVDGNIVLVAVVIDGVFLPLFAFFCLKEAWVARRIGDGKPILAVSLLACLNLGFHAAAITGGDVSAWARAGLSVYVVLIASTASKLVPSFTNNWLAQRGRPRLAPARPVIDRIVVGTTLFAAILWTLAPFSALTAIAAIVAAGLHVRRASAWLRPAVLRSSMIVAIQISYAFIPLGLLGIGATALGMSGPVLALHLLAIGAVSGMMLAIMNRSIRLHTGRNESSSWPMRLSVPCLLFSAGFRSAAEFLPGPYEALILTSGLLWIAGFVFFLWDNAGPLCRVMRKPGRQPSPPTRISIR</sequence>
<dbReference type="EMBL" id="STGV01000008">
    <property type="protein sequence ID" value="THV20189.1"/>
    <property type="molecule type" value="Genomic_DNA"/>
</dbReference>
<dbReference type="Pfam" id="PF05940">
    <property type="entry name" value="NnrS"/>
    <property type="match status" value="1"/>
</dbReference>
<evidence type="ECO:0000313" key="2">
    <source>
        <dbReference type="EMBL" id="THV20189.1"/>
    </source>
</evidence>
<gene>
    <name evidence="2" type="ORF">FAA97_19280</name>
</gene>
<dbReference type="AlphaFoldDB" id="A0A4S8NYK1"/>
<protein>
    <submittedName>
        <fullName evidence="2">Short-chain dehydrogenase</fullName>
    </submittedName>
</protein>
<keyword evidence="1" id="KW-0472">Membrane</keyword>
<dbReference type="OrthoDB" id="9770040at2"/>
<proteinExistence type="predicted"/>
<feature type="transmembrane region" description="Helical" evidence="1">
    <location>
        <begin position="186"/>
        <end position="208"/>
    </location>
</feature>
<feature type="transmembrane region" description="Helical" evidence="1">
    <location>
        <begin position="102"/>
        <end position="123"/>
    </location>
</feature>
<feature type="transmembrane region" description="Helical" evidence="1">
    <location>
        <begin position="402"/>
        <end position="420"/>
    </location>
</feature>
<name>A0A4S8NYK1_9HYPH</name>
<keyword evidence="1" id="KW-0812">Transmembrane</keyword>
<dbReference type="InterPro" id="IPR010266">
    <property type="entry name" value="NnrS"/>
</dbReference>
<keyword evidence="3" id="KW-1185">Reference proteome</keyword>